<dbReference type="SMART" id="SM00563">
    <property type="entry name" value="PlsC"/>
    <property type="match status" value="1"/>
</dbReference>
<gene>
    <name evidence="3" type="ORF">VHUM_02388</name>
</gene>
<dbReference type="InterPro" id="IPR002123">
    <property type="entry name" value="Plipid/glycerol_acylTrfase"/>
</dbReference>
<evidence type="ECO:0000313" key="3">
    <source>
        <dbReference type="EMBL" id="TXT10883.1"/>
    </source>
</evidence>
<keyword evidence="1" id="KW-0812">Transmembrane</keyword>
<evidence type="ECO:0000256" key="1">
    <source>
        <dbReference type="SAM" id="Phobius"/>
    </source>
</evidence>
<dbReference type="GO" id="GO:0008654">
    <property type="term" value="P:phospholipid biosynthetic process"/>
    <property type="evidence" value="ECO:0007669"/>
    <property type="project" value="TreeGrafter"/>
</dbReference>
<dbReference type="PANTHER" id="PTHR31605">
    <property type="entry name" value="GLYCEROL-3-PHOSPHATE O-ACYLTRANSFERASE 1"/>
    <property type="match status" value="1"/>
</dbReference>
<accession>A0A7D8Z6P5</accession>
<proteinExistence type="predicted"/>
<name>A0A7D8Z6P5_VANHU</name>
<keyword evidence="4" id="KW-1185">Reference proteome</keyword>
<dbReference type="GO" id="GO:0004366">
    <property type="term" value="F:glycerol-3-phosphate O-acyltransferase activity"/>
    <property type="evidence" value="ECO:0007669"/>
    <property type="project" value="TreeGrafter"/>
</dbReference>
<dbReference type="GO" id="GO:0016287">
    <property type="term" value="F:glycerone-phosphate O-acyltransferase activity"/>
    <property type="evidence" value="ECO:0007669"/>
    <property type="project" value="TreeGrafter"/>
</dbReference>
<feature type="transmembrane region" description="Helical" evidence="1">
    <location>
        <begin position="337"/>
        <end position="361"/>
    </location>
</feature>
<organism evidence="3 4">
    <name type="scientific">Vanrija humicola</name>
    <name type="common">Yeast</name>
    <name type="synonym">Cryptococcus humicola</name>
    <dbReference type="NCBI Taxonomy" id="5417"/>
    <lineage>
        <taxon>Eukaryota</taxon>
        <taxon>Fungi</taxon>
        <taxon>Dikarya</taxon>
        <taxon>Basidiomycota</taxon>
        <taxon>Agaricomycotina</taxon>
        <taxon>Tremellomycetes</taxon>
        <taxon>Trichosporonales</taxon>
        <taxon>Trichosporonaceae</taxon>
        <taxon>Vanrija</taxon>
    </lineage>
</organism>
<feature type="domain" description="Phospholipid/glycerol acyltransferase" evidence="2">
    <location>
        <begin position="39"/>
        <end position="172"/>
    </location>
</feature>
<keyword evidence="1" id="KW-0472">Membrane</keyword>
<feature type="transmembrane region" description="Helical" evidence="1">
    <location>
        <begin position="373"/>
        <end position="396"/>
    </location>
</feature>
<dbReference type="Pfam" id="PF01553">
    <property type="entry name" value="Acyltransferase"/>
    <property type="match status" value="1"/>
</dbReference>
<dbReference type="OrthoDB" id="1044435at2759"/>
<protein>
    <recommendedName>
        <fullName evidence="2">Phospholipid/glycerol acyltransferase domain-containing protein</fullName>
    </recommendedName>
</protein>
<dbReference type="Proteomes" id="UP000473826">
    <property type="component" value="Unassembled WGS sequence"/>
</dbReference>
<dbReference type="SUPFAM" id="SSF69593">
    <property type="entry name" value="Glycerol-3-phosphate (1)-acyltransferase"/>
    <property type="match status" value="1"/>
</dbReference>
<dbReference type="CDD" id="cd07992">
    <property type="entry name" value="LPLAT_AAK14816-like"/>
    <property type="match status" value="1"/>
</dbReference>
<evidence type="ECO:0000259" key="2">
    <source>
        <dbReference type="SMART" id="SM00563"/>
    </source>
</evidence>
<dbReference type="PANTHER" id="PTHR31605:SF0">
    <property type="entry name" value="GLYCEROL-3-PHOSPHATE O-ACYLTRANSFERASE 1"/>
    <property type="match status" value="1"/>
</dbReference>
<dbReference type="EMBL" id="QKWK01000005">
    <property type="protein sequence ID" value="TXT10883.1"/>
    <property type="molecule type" value="Genomic_DNA"/>
</dbReference>
<dbReference type="InterPro" id="IPR052744">
    <property type="entry name" value="GPAT/DAPAT"/>
</dbReference>
<keyword evidence="1" id="KW-1133">Transmembrane helix</keyword>
<sequence>MTFGFSHKPLVQLAGSAITSFYRKIEVYGAENVPEEGPIIFACTHTNMAIDPAILSNTIPHKHCLHYWVKDSLFANPAMKAMLTNAGNIPVDRKTKNNQHLFRGTFEALAQDECIGVFPEGTSHTEPHLIPLKDGTSWTALEYLVYLRGSPESGGPHKGKPAIIVPVGIAYCDKTKYRSRLAVTYGPPISMDSYRDEFLSEQEGANKSAVKRLTADTALELHKMTVNAPDWDTSFAAQMARQLLWKYEDDLALADYVDVAQTLVDLFSTKGNDRIDRLKALLVTYRDLLFSSRLSNDDLTDLPLPKTLDPSRPTPLPGRLLTLAILIKDTIVCLFRFPFFIAPFIFNLPIYAVGIWGAKLAEDEIESQAQNKIFLGLFLSFLTYPIAFFVFCYLFWSVPFGFVFAAGAVWILSRYHAALIDVNYNALKRLIAAWRILVGVWLGPGVEMSLNKFVDNVSSFAPNPPAVAGLPAGTPKETYTKPQHLPSRVLVRHVLRTRVQAVRELTDVLLELEEQDTRLKSSYWLAERYGGEVTNVDHSDNVPEYERHWPQGARGAREVVAFLRGRGARFGSGSVAREEHWAAASSGDEFDVKNGKAE</sequence>
<evidence type="ECO:0000313" key="4">
    <source>
        <dbReference type="Proteomes" id="UP000473826"/>
    </source>
</evidence>
<comment type="caution">
    <text evidence="3">The sequence shown here is derived from an EMBL/GenBank/DDBJ whole genome shotgun (WGS) entry which is preliminary data.</text>
</comment>
<dbReference type="AlphaFoldDB" id="A0A7D8Z6P5"/>
<reference evidence="3 4" key="1">
    <citation type="journal article" date="2019" name="PLoS Genet.">
        <title>Convergent evolution of linked mating-type loci in basidiomycete fungi.</title>
        <authorList>
            <person name="Sun S."/>
            <person name="Coelho M.A."/>
            <person name="Heitman J."/>
            <person name="Nowrousian M."/>
        </authorList>
    </citation>
    <scope>NUCLEOTIDE SEQUENCE [LARGE SCALE GENOMIC DNA]</scope>
    <source>
        <strain evidence="3 4">CBS 4282</strain>
    </source>
</reference>